<proteinExistence type="predicted"/>
<dbReference type="InterPro" id="IPR052345">
    <property type="entry name" value="Rad_response_metalloprotease"/>
</dbReference>
<name>A0A1T4SH02_9FIRM</name>
<accession>A0A1T4SH02</accession>
<dbReference type="AlphaFoldDB" id="A0A1T4SH02"/>
<feature type="domain" description="IrrE N-terminal-like" evidence="1">
    <location>
        <begin position="68"/>
        <end position="189"/>
    </location>
</feature>
<dbReference type="PANTHER" id="PTHR43236">
    <property type="entry name" value="ANTITOXIN HIGA1"/>
    <property type="match status" value="1"/>
</dbReference>
<evidence type="ECO:0000313" key="2">
    <source>
        <dbReference type="EMBL" id="SKA27436.1"/>
    </source>
</evidence>
<dbReference type="PANTHER" id="PTHR43236:SF1">
    <property type="entry name" value="BLL7220 PROTEIN"/>
    <property type="match status" value="1"/>
</dbReference>
<dbReference type="Proteomes" id="UP000189933">
    <property type="component" value="Unassembled WGS sequence"/>
</dbReference>
<dbReference type="EMBL" id="FUXM01000057">
    <property type="protein sequence ID" value="SKA27436.1"/>
    <property type="molecule type" value="Genomic_DNA"/>
</dbReference>
<dbReference type="InterPro" id="IPR010359">
    <property type="entry name" value="IrrE_HExxH"/>
</dbReference>
<reference evidence="3" key="1">
    <citation type="submission" date="2017-02" db="EMBL/GenBank/DDBJ databases">
        <authorList>
            <person name="Varghese N."/>
            <person name="Submissions S."/>
        </authorList>
    </citation>
    <scope>NUCLEOTIDE SEQUENCE [LARGE SCALE GENOMIC DNA]</scope>
    <source>
        <strain evidence="3">DSM 16521</strain>
    </source>
</reference>
<evidence type="ECO:0000313" key="3">
    <source>
        <dbReference type="Proteomes" id="UP000189933"/>
    </source>
</evidence>
<sequence>MFNMSNKASLHKLIKECIYYNDKELFDTIEDRAISFASRYIGNGLIIQDDIFNVIKNYAQGAHLLLFPIQDDEMRGFICNYKGKLFIFINTNLPLEKQIFTAAHELYHLLFHREQLENAYSHLIKSEDLGSKFEEREANLFAALLLVPRTLLKEQIEILKIGSVNLNLLDIIRLMDVFAVPYKTMVLRLYETGFLKESDADKWLRIPDRDENAGVLYEMRKHEIGLRWQERTRKINYSNLKALIIDNDNEELIPERKAAKDLDYIQKSMEEIFKELGKKIE</sequence>
<organism evidence="2 3">
    <name type="scientific">Carboxydocella sporoproducens DSM 16521</name>
    <dbReference type="NCBI Taxonomy" id="1121270"/>
    <lineage>
        <taxon>Bacteria</taxon>
        <taxon>Bacillati</taxon>
        <taxon>Bacillota</taxon>
        <taxon>Clostridia</taxon>
        <taxon>Eubacteriales</taxon>
        <taxon>Clostridiales Family XVI. Incertae Sedis</taxon>
        <taxon>Carboxydocella</taxon>
    </lineage>
</organism>
<dbReference type="Pfam" id="PF06114">
    <property type="entry name" value="Peptidase_M78"/>
    <property type="match status" value="1"/>
</dbReference>
<dbReference type="Gene3D" id="1.10.10.2910">
    <property type="match status" value="1"/>
</dbReference>
<keyword evidence="3" id="KW-1185">Reference proteome</keyword>
<protein>
    <submittedName>
        <fullName evidence="2">Zn-dependent peptidase ImmA, M78 family</fullName>
    </submittedName>
</protein>
<gene>
    <name evidence="2" type="ORF">SAMN02745885_02678</name>
</gene>
<evidence type="ECO:0000259" key="1">
    <source>
        <dbReference type="Pfam" id="PF06114"/>
    </source>
</evidence>